<keyword evidence="1 2" id="KW-0238">DNA-binding</keyword>
<organism evidence="5 6">
    <name type="scientific">Homoserinimonas hongtaonis</name>
    <dbReference type="NCBI Taxonomy" id="2079791"/>
    <lineage>
        <taxon>Bacteria</taxon>
        <taxon>Bacillati</taxon>
        <taxon>Actinomycetota</taxon>
        <taxon>Actinomycetes</taxon>
        <taxon>Micrococcales</taxon>
        <taxon>Microbacteriaceae</taxon>
        <taxon>Homoserinimonas</taxon>
    </lineage>
</organism>
<feature type="region of interest" description="Disordered" evidence="4">
    <location>
        <begin position="143"/>
        <end position="180"/>
    </location>
</feature>
<evidence type="ECO:0000256" key="2">
    <source>
        <dbReference type="PROSITE-ProRule" id="PRU00252"/>
    </source>
</evidence>
<dbReference type="EMBL" id="QEEX01000001">
    <property type="protein sequence ID" value="PWB96976.1"/>
    <property type="molecule type" value="Genomic_DNA"/>
</dbReference>
<dbReference type="GO" id="GO:0009295">
    <property type="term" value="C:nucleoid"/>
    <property type="evidence" value="ECO:0007669"/>
    <property type="project" value="TreeGrafter"/>
</dbReference>
<dbReference type="InterPro" id="IPR011344">
    <property type="entry name" value="ssDNA-bd"/>
</dbReference>
<evidence type="ECO:0000256" key="3">
    <source>
        <dbReference type="RuleBase" id="RU000524"/>
    </source>
</evidence>
<dbReference type="InterPro" id="IPR012340">
    <property type="entry name" value="NA-bd_OB-fold"/>
</dbReference>
<dbReference type="GO" id="GO:0006260">
    <property type="term" value="P:DNA replication"/>
    <property type="evidence" value="ECO:0007669"/>
    <property type="project" value="InterPro"/>
</dbReference>
<protein>
    <recommendedName>
        <fullName evidence="3">Single-stranded DNA-binding protein</fullName>
    </recommendedName>
</protein>
<dbReference type="GO" id="GO:0003697">
    <property type="term" value="F:single-stranded DNA binding"/>
    <property type="evidence" value="ECO:0007669"/>
    <property type="project" value="InterPro"/>
</dbReference>
<accession>A0A2U1SZE7</accession>
<feature type="compositionally biased region" description="Basic and acidic residues" evidence="4">
    <location>
        <begin position="169"/>
        <end position="180"/>
    </location>
</feature>
<gene>
    <name evidence="5" type="ORF">DF220_03330</name>
</gene>
<reference evidence="6" key="1">
    <citation type="submission" date="2018-04" db="EMBL/GenBank/DDBJ databases">
        <authorList>
            <person name="Liu S."/>
            <person name="Wang Z."/>
            <person name="Li J."/>
        </authorList>
    </citation>
    <scope>NUCLEOTIDE SEQUENCE [LARGE SCALE GENOMIC DNA]</scope>
    <source>
        <strain evidence="6">S1194</strain>
    </source>
</reference>
<dbReference type="RefSeq" id="WP_108996986.1">
    <property type="nucleotide sequence ID" value="NZ_QEEX01000001.1"/>
</dbReference>
<dbReference type="SUPFAM" id="SSF50249">
    <property type="entry name" value="Nucleic acid-binding proteins"/>
    <property type="match status" value="1"/>
</dbReference>
<dbReference type="CDD" id="cd04496">
    <property type="entry name" value="SSB_OBF"/>
    <property type="match status" value="1"/>
</dbReference>
<sequence length="180" mass="19064">MTDTISLSGLVATHPKVVTTAEGLSITSFRLASTQRRYDRAKQTWVDGDTNWYTVTAFRRLASNAAQSLAKGQRVLVAGRIRLREWSSEDRKGLTVEIEADSLGHDLTWGVAQFSRNSVVVSVPADVEANAALVAGDAAVGSSSDAEASELAPEPNGTASGWATPGQESSDRADADALPF</sequence>
<dbReference type="Gene3D" id="2.40.50.140">
    <property type="entry name" value="Nucleic acid-binding proteins"/>
    <property type="match status" value="1"/>
</dbReference>
<name>A0A2U1SZE7_9MICO</name>
<dbReference type="PROSITE" id="PS50935">
    <property type="entry name" value="SSB"/>
    <property type="match status" value="1"/>
</dbReference>
<comment type="caution">
    <text evidence="5">The sequence shown here is derived from an EMBL/GenBank/DDBJ whole genome shotgun (WGS) entry which is preliminary data.</text>
</comment>
<proteinExistence type="predicted"/>
<dbReference type="NCBIfam" id="TIGR00621">
    <property type="entry name" value="ssb"/>
    <property type="match status" value="1"/>
</dbReference>
<dbReference type="Proteomes" id="UP000244978">
    <property type="component" value="Unassembled WGS sequence"/>
</dbReference>
<dbReference type="Pfam" id="PF00436">
    <property type="entry name" value="SSB"/>
    <property type="match status" value="1"/>
</dbReference>
<keyword evidence="6" id="KW-1185">Reference proteome</keyword>
<evidence type="ECO:0000256" key="4">
    <source>
        <dbReference type="SAM" id="MobiDB-lite"/>
    </source>
</evidence>
<dbReference type="AlphaFoldDB" id="A0A2U1SZE7"/>
<evidence type="ECO:0000313" key="5">
    <source>
        <dbReference type="EMBL" id="PWB96976.1"/>
    </source>
</evidence>
<evidence type="ECO:0000313" key="6">
    <source>
        <dbReference type="Proteomes" id="UP000244978"/>
    </source>
</evidence>
<dbReference type="PANTHER" id="PTHR10302">
    <property type="entry name" value="SINGLE-STRANDED DNA-BINDING PROTEIN"/>
    <property type="match status" value="1"/>
</dbReference>
<dbReference type="InterPro" id="IPR000424">
    <property type="entry name" value="Primosome_PriB/ssb"/>
</dbReference>
<evidence type="ECO:0000256" key="1">
    <source>
        <dbReference type="ARBA" id="ARBA00023125"/>
    </source>
</evidence>
<dbReference type="PANTHER" id="PTHR10302:SF0">
    <property type="entry name" value="SINGLE-STRANDED DNA-BINDING PROTEIN, MITOCHONDRIAL"/>
    <property type="match status" value="1"/>
</dbReference>